<gene>
    <name evidence="1" type="ORF">g.6777</name>
</gene>
<evidence type="ECO:0000313" key="1">
    <source>
        <dbReference type="EMBL" id="JAS36954.1"/>
    </source>
</evidence>
<reference evidence="1" key="1">
    <citation type="submission" date="2015-12" db="EMBL/GenBank/DDBJ databases">
        <title>De novo transcriptome assembly of four potential Pierce s Disease insect vectors from Arizona vineyards.</title>
        <authorList>
            <person name="Tassone E.E."/>
        </authorList>
    </citation>
    <scope>NUCLEOTIDE SEQUENCE</scope>
</reference>
<organism evidence="1">
    <name type="scientific">Clastoptera arizonana</name>
    <name type="common">Arizona spittle bug</name>
    <dbReference type="NCBI Taxonomy" id="38151"/>
    <lineage>
        <taxon>Eukaryota</taxon>
        <taxon>Metazoa</taxon>
        <taxon>Ecdysozoa</taxon>
        <taxon>Arthropoda</taxon>
        <taxon>Hexapoda</taxon>
        <taxon>Insecta</taxon>
        <taxon>Pterygota</taxon>
        <taxon>Neoptera</taxon>
        <taxon>Paraneoptera</taxon>
        <taxon>Hemiptera</taxon>
        <taxon>Auchenorrhyncha</taxon>
        <taxon>Cercopoidea</taxon>
        <taxon>Clastopteridae</taxon>
        <taxon>Clastoptera</taxon>
    </lineage>
</organism>
<proteinExistence type="predicted"/>
<name>A0A1B6EGF4_9HEMI</name>
<sequence>MYFTIKINLTVLLICYLITVHSKKIKLKYKKLMEAEEKAKMAALQEDQGEASEGDEFKKRNLVELDDTVAKILTFPVRGQAESLMRAISRYTHALHRYIKKTRDGDQEAINLGKAYISRGTPKSFKIKIDGKTVLSRAGLDKYEFQHYEYCREESIKSWHLLKEILENPQNFTTTAKPILTE</sequence>
<accession>A0A1B6EGF4</accession>
<protein>
    <submittedName>
        <fullName evidence="1">Uncharacterized protein</fullName>
    </submittedName>
</protein>
<dbReference type="AlphaFoldDB" id="A0A1B6EGF4"/>
<dbReference type="EMBL" id="GEDC01000344">
    <property type="protein sequence ID" value="JAS36954.1"/>
    <property type="molecule type" value="Transcribed_RNA"/>
</dbReference>